<keyword evidence="3" id="KW-1185">Reference proteome</keyword>
<gene>
    <name evidence="2" type="ORF">E4K66_33975</name>
</gene>
<organism evidence="2 3">
    <name type="scientific">Bradyrhizobium frederickii</name>
    <dbReference type="NCBI Taxonomy" id="2560054"/>
    <lineage>
        <taxon>Bacteria</taxon>
        <taxon>Pseudomonadati</taxon>
        <taxon>Pseudomonadota</taxon>
        <taxon>Alphaproteobacteria</taxon>
        <taxon>Hyphomicrobiales</taxon>
        <taxon>Nitrobacteraceae</taxon>
        <taxon>Bradyrhizobium</taxon>
    </lineage>
</organism>
<feature type="coiled-coil region" evidence="1">
    <location>
        <begin position="3"/>
        <end position="61"/>
    </location>
</feature>
<keyword evidence="1" id="KW-0175">Coiled coil</keyword>
<comment type="caution">
    <text evidence="2">The sequence shown here is derived from an EMBL/GenBank/DDBJ whole genome shotgun (WGS) entry which is preliminary data.</text>
</comment>
<evidence type="ECO:0000256" key="1">
    <source>
        <dbReference type="SAM" id="Coils"/>
    </source>
</evidence>
<proteinExistence type="predicted"/>
<sequence length="129" mass="14308">MDIEFVRADIEQRRRQIARQRKEILDLQRAGISTKSAEELLARMLNKVDELRAERDRLKDKSIANVAGPAPCLARFLPKGTVRAPCREATAGSNIIPTRANSVGISTSKKAANCRNSVESAAEIRRLPI</sequence>
<evidence type="ECO:0000313" key="3">
    <source>
        <dbReference type="Proteomes" id="UP000298225"/>
    </source>
</evidence>
<dbReference type="OrthoDB" id="8253086at2"/>
<dbReference type="EMBL" id="SPQU01000028">
    <property type="protein sequence ID" value="TFV30660.1"/>
    <property type="molecule type" value="Genomic_DNA"/>
</dbReference>
<evidence type="ECO:0000313" key="2">
    <source>
        <dbReference type="EMBL" id="TFV30660.1"/>
    </source>
</evidence>
<name>A0A4Y9KW99_9BRAD</name>
<accession>A0A4Y9KW99</accession>
<protein>
    <submittedName>
        <fullName evidence="2">Uncharacterized protein</fullName>
    </submittedName>
</protein>
<dbReference type="AlphaFoldDB" id="A0A4Y9KW99"/>
<dbReference type="Proteomes" id="UP000298225">
    <property type="component" value="Unassembled WGS sequence"/>
</dbReference>
<reference evidence="2 3" key="1">
    <citation type="submission" date="2019-03" db="EMBL/GenBank/DDBJ databases">
        <title>Bradyrhizobium strains diversity isolated from Chamaecrista fasciculata.</title>
        <authorList>
            <person name="Urquiaga M.C.O."/>
            <person name="Hungria M."/>
            <person name="Delamuta J.R.M."/>
        </authorList>
    </citation>
    <scope>NUCLEOTIDE SEQUENCE [LARGE SCALE GENOMIC DNA]</scope>
    <source>
        <strain evidence="2 3">CNPSo 3424</strain>
    </source>
</reference>